<dbReference type="InterPro" id="IPR016181">
    <property type="entry name" value="Acyl_CoA_acyltransferase"/>
</dbReference>
<dbReference type="GeneID" id="78361268"/>
<dbReference type="EMBL" id="NHMP01000010">
    <property type="protein sequence ID" value="OXE44529.1"/>
    <property type="molecule type" value="Genomic_DNA"/>
</dbReference>
<evidence type="ECO:0000313" key="3">
    <source>
        <dbReference type="Proteomes" id="UP000214610"/>
    </source>
</evidence>
<dbReference type="Pfam" id="PF09924">
    <property type="entry name" value="LPG_synthase_C"/>
    <property type="match status" value="1"/>
</dbReference>
<dbReference type="PANTHER" id="PTHR41373:SF1">
    <property type="entry name" value="PHOSPHATIDYLGLYCEROL LYSYLTRANSFERASE C-TERMINAL DOMAIN-CONTAINING PROTEIN"/>
    <property type="match status" value="1"/>
</dbReference>
<keyword evidence="2" id="KW-0969">Cilium</keyword>
<name>A0A227KB49_9BURK</name>
<sequence>MSIELKPVTIDTLPLLKEHIGSLQDGDCNLALVSIIGRSAEYKIQYAEVEDEIVLNWQPYPECPAAYVVPWNSPKIANILPQLECQCKNCKEPLLLFGRFTEMTEHVQRLFRYRNFITVSSNSWWDYLYAKERFLTLEGRQLNGKRNFNKRFNKAYPNAEFIPLNPSTIPMARTFLEKWYESRGDMDEGLIAERDAINLAFEHWDDFELIGGILKEGDSVFGFTYGSGVYEDIFAVHIEKADRNIVGAYPALAVALAKMLPEKYEVLNREEDLGVPGLRKAKEDWFPCGVVRKTVLKLQKDNSIPDIKS</sequence>
<comment type="caution">
    <text evidence="2">The sequence shown here is derived from an EMBL/GenBank/DDBJ whole genome shotgun (WGS) entry which is preliminary data.</text>
</comment>
<dbReference type="InterPro" id="IPR016732">
    <property type="entry name" value="UCP018688"/>
</dbReference>
<dbReference type="Proteomes" id="UP000214610">
    <property type="component" value="Unassembled WGS sequence"/>
</dbReference>
<dbReference type="AlphaFoldDB" id="A0A227KB49"/>
<gene>
    <name evidence="2" type="ORF">ADH67_11635</name>
</gene>
<dbReference type="RefSeq" id="WP_066592411.1">
    <property type="nucleotide sequence ID" value="NZ_CAJTBZ010000045.1"/>
</dbReference>
<reference evidence="3" key="1">
    <citation type="submission" date="2017-05" db="EMBL/GenBank/DDBJ databases">
        <title>Improved OligoMM genomes.</title>
        <authorList>
            <person name="Garzetti D."/>
        </authorList>
    </citation>
    <scope>NUCLEOTIDE SEQUENCE [LARGE SCALE GENOMIC DNA]</scope>
    <source>
        <strain evidence="3">YL45</strain>
    </source>
</reference>
<proteinExistence type="predicted"/>
<evidence type="ECO:0000313" key="2">
    <source>
        <dbReference type="EMBL" id="OXE44529.1"/>
    </source>
</evidence>
<dbReference type="PANTHER" id="PTHR41373">
    <property type="entry name" value="DUF2156 DOMAIN-CONTAINING PROTEIN"/>
    <property type="match status" value="1"/>
</dbReference>
<dbReference type="SUPFAM" id="SSF55729">
    <property type="entry name" value="Acyl-CoA N-acyltransferases (Nat)"/>
    <property type="match status" value="2"/>
</dbReference>
<protein>
    <submittedName>
        <fullName evidence="2">Flagellar protein FliS</fullName>
    </submittedName>
</protein>
<keyword evidence="3" id="KW-1185">Reference proteome</keyword>
<evidence type="ECO:0000259" key="1">
    <source>
        <dbReference type="Pfam" id="PF09924"/>
    </source>
</evidence>
<dbReference type="Gene3D" id="3.40.630.30">
    <property type="match status" value="1"/>
</dbReference>
<feature type="domain" description="Phosphatidylglycerol lysyltransferase C-terminal" evidence="1">
    <location>
        <begin position="75"/>
        <end position="287"/>
    </location>
</feature>
<accession>A0A227KB49</accession>
<dbReference type="InterPro" id="IPR024320">
    <property type="entry name" value="LPG_synthase_C"/>
</dbReference>
<organism evidence="2 3">
    <name type="scientific">Turicimonas muris</name>
    <dbReference type="NCBI Taxonomy" id="1796652"/>
    <lineage>
        <taxon>Bacteria</taxon>
        <taxon>Pseudomonadati</taxon>
        <taxon>Pseudomonadota</taxon>
        <taxon>Betaproteobacteria</taxon>
        <taxon>Burkholderiales</taxon>
        <taxon>Sutterellaceae</taxon>
        <taxon>Turicimonas</taxon>
    </lineage>
</organism>
<keyword evidence="2" id="KW-0966">Cell projection</keyword>
<keyword evidence="2" id="KW-0282">Flagellum</keyword>